<keyword evidence="2" id="KW-1185">Reference proteome</keyword>
<accession>A0A2T3A9K5</accession>
<evidence type="ECO:0000313" key="2">
    <source>
        <dbReference type="Proteomes" id="UP000241462"/>
    </source>
</evidence>
<dbReference type="EMBL" id="KZ678431">
    <property type="protein sequence ID" value="PSR87244.1"/>
    <property type="molecule type" value="Genomic_DNA"/>
</dbReference>
<protein>
    <recommendedName>
        <fullName evidence="3">Nuclear distribution protein</fullName>
    </recommendedName>
</protein>
<name>A0A2T3A9K5_9PEZI</name>
<dbReference type="InParanoid" id="A0A2T3A9K5"/>
<dbReference type="GO" id="GO:0005869">
    <property type="term" value="C:dynactin complex"/>
    <property type="evidence" value="ECO:0007669"/>
    <property type="project" value="InterPro"/>
</dbReference>
<gene>
    <name evidence="1" type="ORF">BD289DRAFT_367346</name>
</gene>
<dbReference type="InterPro" id="IPR009991">
    <property type="entry name" value="DCTN3"/>
</dbReference>
<dbReference type="GO" id="GO:0061640">
    <property type="term" value="P:cytoskeleton-dependent cytokinesis"/>
    <property type="evidence" value="ECO:0007669"/>
    <property type="project" value="InterPro"/>
</dbReference>
<dbReference type="OrthoDB" id="5403729at2759"/>
<evidence type="ECO:0000313" key="1">
    <source>
        <dbReference type="EMBL" id="PSR87244.1"/>
    </source>
</evidence>
<organism evidence="1 2">
    <name type="scientific">Coniella lustricola</name>
    <dbReference type="NCBI Taxonomy" id="2025994"/>
    <lineage>
        <taxon>Eukaryota</taxon>
        <taxon>Fungi</taxon>
        <taxon>Dikarya</taxon>
        <taxon>Ascomycota</taxon>
        <taxon>Pezizomycotina</taxon>
        <taxon>Sordariomycetes</taxon>
        <taxon>Sordariomycetidae</taxon>
        <taxon>Diaporthales</taxon>
        <taxon>Schizoparmaceae</taxon>
        <taxon>Coniella</taxon>
    </lineage>
</organism>
<sequence length="206" mass="22426">MDDSSLDKTAISTIGLLEARLLRIEQLLYGTTSQPTPQPPAESVSGSLAGLERRFANIVTRFRVYGDILKLYRSHPAFFSPAPDPAQPPSQLDTSALRATVLSFASSFPSTVSALTAATADTPIPDPALSAELVNLLPKMKGIEATQLAQEAEIAELRARSENVVGTWYEQRVVGYGAFVAEVEGKIERIERDVRRVEAAKQREEV</sequence>
<evidence type="ECO:0008006" key="3">
    <source>
        <dbReference type="Google" id="ProtNLM"/>
    </source>
</evidence>
<dbReference type="Pfam" id="PF07426">
    <property type="entry name" value="Dynactin_p22"/>
    <property type="match status" value="1"/>
</dbReference>
<reference evidence="1 2" key="1">
    <citation type="journal article" date="2018" name="Mycol. Prog.">
        <title>Coniella lustricola, a new species from submerged detritus.</title>
        <authorList>
            <person name="Raudabaugh D.B."/>
            <person name="Iturriaga T."/>
            <person name="Carver A."/>
            <person name="Mondo S."/>
            <person name="Pangilinan J."/>
            <person name="Lipzen A."/>
            <person name="He G."/>
            <person name="Amirebrahimi M."/>
            <person name="Grigoriev I.V."/>
            <person name="Miller A.N."/>
        </authorList>
    </citation>
    <scope>NUCLEOTIDE SEQUENCE [LARGE SCALE GENOMIC DNA]</scope>
    <source>
        <strain evidence="1 2">B22-T-1</strain>
    </source>
</reference>
<proteinExistence type="predicted"/>
<dbReference type="AlphaFoldDB" id="A0A2T3A9K5"/>
<dbReference type="Proteomes" id="UP000241462">
    <property type="component" value="Unassembled WGS sequence"/>
</dbReference>